<reference evidence="3" key="1">
    <citation type="submission" date="2022-11" db="UniProtKB">
        <authorList>
            <consortium name="WormBaseParasite"/>
        </authorList>
    </citation>
    <scope>IDENTIFICATION</scope>
</reference>
<evidence type="ECO:0000256" key="1">
    <source>
        <dbReference type="SAM" id="MobiDB-lite"/>
    </source>
</evidence>
<evidence type="ECO:0000313" key="3">
    <source>
        <dbReference type="WBParaSite" id="nRc.2.0.1.t25743-RA"/>
    </source>
</evidence>
<evidence type="ECO:0000313" key="2">
    <source>
        <dbReference type="Proteomes" id="UP000887565"/>
    </source>
</evidence>
<keyword evidence="2" id="KW-1185">Reference proteome</keyword>
<name>A0A915JI00_ROMCU</name>
<organism evidence="2 3">
    <name type="scientific">Romanomermis culicivorax</name>
    <name type="common">Nematode worm</name>
    <dbReference type="NCBI Taxonomy" id="13658"/>
    <lineage>
        <taxon>Eukaryota</taxon>
        <taxon>Metazoa</taxon>
        <taxon>Ecdysozoa</taxon>
        <taxon>Nematoda</taxon>
        <taxon>Enoplea</taxon>
        <taxon>Dorylaimia</taxon>
        <taxon>Mermithida</taxon>
        <taxon>Mermithoidea</taxon>
        <taxon>Mermithidae</taxon>
        <taxon>Romanomermis</taxon>
    </lineage>
</organism>
<accession>A0A915JI00</accession>
<sequence>VYFEAKVEHVKFVDFCGKYRLPLLQYLCSPKCSTAPAFAYTSSSSSDGGSGSLFHKNLATNGCCPQAETNLSLAYYFQNPIGSKHLPSISHFHNSPQLSPVQNILKPSTRPSTSRLNSPPAPGIMNKLRIEHGCPFNVKRSVVGFNEQMPLQWAGVRTLPPMSDPTPKGEPCKAIKAASPLVEPPGLLSGSKGLRVAPYMGLQLPILMPVVGTLVRRNGTAPADLNFWTRLQSWAADVAWEEKIGMG</sequence>
<feature type="region of interest" description="Disordered" evidence="1">
    <location>
        <begin position="100"/>
        <end position="121"/>
    </location>
</feature>
<feature type="compositionally biased region" description="Polar residues" evidence="1">
    <location>
        <begin position="100"/>
        <end position="117"/>
    </location>
</feature>
<protein>
    <submittedName>
        <fullName evidence="3">Uncharacterized protein</fullName>
    </submittedName>
</protein>
<dbReference type="Proteomes" id="UP000887565">
    <property type="component" value="Unplaced"/>
</dbReference>
<dbReference type="WBParaSite" id="nRc.2.0.1.t25743-RA">
    <property type="protein sequence ID" value="nRc.2.0.1.t25743-RA"/>
    <property type="gene ID" value="nRc.2.0.1.g25743"/>
</dbReference>
<dbReference type="AlphaFoldDB" id="A0A915JI00"/>
<proteinExistence type="predicted"/>